<keyword evidence="2 4" id="KW-0418">Kinase</keyword>
<dbReference type="PROSITE" id="PS00584">
    <property type="entry name" value="PFKB_KINASES_2"/>
    <property type="match status" value="1"/>
</dbReference>
<evidence type="ECO:0000313" key="4">
    <source>
        <dbReference type="EMBL" id="VAX25940.1"/>
    </source>
</evidence>
<dbReference type="InterPro" id="IPR002173">
    <property type="entry name" value="Carboh/pur_kinase_PfkB_CS"/>
</dbReference>
<keyword evidence="1 4" id="KW-0808">Transferase</keyword>
<gene>
    <name evidence="4" type="ORF">MNBD_NITROSPINAE04-1425</name>
</gene>
<dbReference type="AlphaFoldDB" id="A0A3B1CTG3"/>
<sequence length="308" mass="34346">MSLVVVGTMAYDSVKTPFGERDRALGGSATYFSFSASFFTNVKLVAVIGDDFEDEDLHMLTSRGVDADGVVKLPGKSFHWKGEYGYELNEAKTLDTQLNVLSEFDPVLPESYKDAEYLFLANIDPTLQRKVMDQAKNAKLVACDTMNFWIEGALDELKKTLERVDILIINDGEARMLAKTANIVKAAKEIRAMGPSTLIVKQGEYGALLFHENDVFSAPALPIEQVFDPTGAGDTFAGGFMGHIARMNEEKLNDRLLRQAIIMGSAMASFTVEKFSVDRLKELDQKDIADRFRQFKQLTHFEDLSDQI</sequence>
<proteinExistence type="predicted"/>
<dbReference type="EC" id="2.7.1.15" evidence="4"/>
<dbReference type="PANTHER" id="PTHR10584">
    <property type="entry name" value="SUGAR KINASE"/>
    <property type="match status" value="1"/>
</dbReference>
<accession>A0A3B1CTG3</accession>
<feature type="domain" description="Carbohydrate kinase PfkB" evidence="3">
    <location>
        <begin position="35"/>
        <end position="277"/>
    </location>
</feature>
<organism evidence="4">
    <name type="scientific">hydrothermal vent metagenome</name>
    <dbReference type="NCBI Taxonomy" id="652676"/>
    <lineage>
        <taxon>unclassified sequences</taxon>
        <taxon>metagenomes</taxon>
        <taxon>ecological metagenomes</taxon>
    </lineage>
</organism>
<dbReference type="InterPro" id="IPR011611">
    <property type="entry name" value="PfkB_dom"/>
</dbReference>
<dbReference type="GO" id="GO:0004747">
    <property type="term" value="F:ribokinase activity"/>
    <property type="evidence" value="ECO:0007669"/>
    <property type="project" value="UniProtKB-EC"/>
</dbReference>
<name>A0A3B1CTG3_9ZZZZ</name>
<dbReference type="PANTHER" id="PTHR10584:SF166">
    <property type="entry name" value="RIBOKINASE"/>
    <property type="match status" value="1"/>
</dbReference>
<dbReference type="EMBL" id="UOGA01000319">
    <property type="protein sequence ID" value="VAX25940.1"/>
    <property type="molecule type" value="Genomic_DNA"/>
</dbReference>
<dbReference type="SUPFAM" id="SSF53613">
    <property type="entry name" value="Ribokinase-like"/>
    <property type="match status" value="1"/>
</dbReference>
<evidence type="ECO:0000256" key="1">
    <source>
        <dbReference type="ARBA" id="ARBA00022679"/>
    </source>
</evidence>
<dbReference type="Gene3D" id="3.40.1190.20">
    <property type="match status" value="1"/>
</dbReference>
<evidence type="ECO:0000256" key="2">
    <source>
        <dbReference type="ARBA" id="ARBA00022777"/>
    </source>
</evidence>
<dbReference type="Pfam" id="PF00294">
    <property type="entry name" value="PfkB"/>
    <property type="match status" value="1"/>
</dbReference>
<reference evidence="4" key="1">
    <citation type="submission" date="2018-06" db="EMBL/GenBank/DDBJ databases">
        <authorList>
            <person name="Zhirakovskaya E."/>
        </authorList>
    </citation>
    <scope>NUCLEOTIDE SEQUENCE</scope>
</reference>
<dbReference type="InterPro" id="IPR029056">
    <property type="entry name" value="Ribokinase-like"/>
</dbReference>
<dbReference type="GO" id="GO:0005829">
    <property type="term" value="C:cytosol"/>
    <property type="evidence" value="ECO:0007669"/>
    <property type="project" value="TreeGrafter"/>
</dbReference>
<protein>
    <submittedName>
        <fullName evidence="4">Ribokinase</fullName>
        <ecNumber evidence="4">2.7.1.15</ecNumber>
    </submittedName>
</protein>
<evidence type="ECO:0000259" key="3">
    <source>
        <dbReference type="Pfam" id="PF00294"/>
    </source>
</evidence>